<dbReference type="Proteomes" id="UP000827976">
    <property type="component" value="Chromosome 11"/>
</dbReference>
<accession>A0ACB7V8G8</accession>
<name>A0ACB7V8G8_DIOAL</name>
<organism evidence="1 2">
    <name type="scientific">Dioscorea alata</name>
    <name type="common">Purple yam</name>
    <dbReference type="NCBI Taxonomy" id="55571"/>
    <lineage>
        <taxon>Eukaryota</taxon>
        <taxon>Viridiplantae</taxon>
        <taxon>Streptophyta</taxon>
        <taxon>Embryophyta</taxon>
        <taxon>Tracheophyta</taxon>
        <taxon>Spermatophyta</taxon>
        <taxon>Magnoliopsida</taxon>
        <taxon>Liliopsida</taxon>
        <taxon>Dioscoreales</taxon>
        <taxon>Dioscoreaceae</taxon>
        <taxon>Dioscorea</taxon>
    </lineage>
</organism>
<proteinExistence type="predicted"/>
<gene>
    <name evidence="1" type="ORF">IHE45_11G101400</name>
</gene>
<keyword evidence="2" id="KW-1185">Reference proteome</keyword>
<dbReference type="EMBL" id="CM037021">
    <property type="protein sequence ID" value="KAH7669796.1"/>
    <property type="molecule type" value="Genomic_DNA"/>
</dbReference>
<protein>
    <submittedName>
        <fullName evidence="1">WD40-repeat-containing domain-containing protein</fullName>
    </submittedName>
</protein>
<reference evidence="2" key="1">
    <citation type="journal article" date="2022" name="Nat. Commun.">
        <title>Chromosome evolution and the genetic basis of agronomically important traits in greater yam.</title>
        <authorList>
            <person name="Bredeson J.V."/>
            <person name="Lyons J.B."/>
            <person name="Oniyinde I.O."/>
            <person name="Okereke N.R."/>
            <person name="Kolade O."/>
            <person name="Nnabue I."/>
            <person name="Nwadili C.O."/>
            <person name="Hribova E."/>
            <person name="Parker M."/>
            <person name="Nwogha J."/>
            <person name="Shu S."/>
            <person name="Carlson J."/>
            <person name="Kariba R."/>
            <person name="Muthemba S."/>
            <person name="Knop K."/>
            <person name="Barton G.J."/>
            <person name="Sherwood A.V."/>
            <person name="Lopez-Montes A."/>
            <person name="Asiedu R."/>
            <person name="Jamnadass R."/>
            <person name="Muchugi A."/>
            <person name="Goodstein D."/>
            <person name="Egesi C.N."/>
            <person name="Featherston J."/>
            <person name="Asfaw A."/>
            <person name="Simpson G.G."/>
            <person name="Dolezel J."/>
            <person name="Hendre P.S."/>
            <person name="Van Deynze A."/>
            <person name="Kumar P.L."/>
            <person name="Obidiegwu J.E."/>
            <person name="Bhattacharjee R."/>
            <person name="Rokhsar D.S."/>
        </authorList>
    </citation>
    <scope>NUCLEOTIDE SEQUENCE [LARGE SCALE GENOMIC DNA]</scope>
    <source>
        <strain evidence="2">cv. TDa95/00328</strain>
    </source>
</reference>
<comment type="caution">
    <text evidence="1">The sequence shown here is derived from an EMBL/GenBank/DDBJ whole genome shotgun (WGS) entry which is preliminary data.</text>
</comment>
<evidence type="ECO:0000313" key="2">
    <source>
        <dbReference type="Proteomes" id="UP000827976"/>
    </source>
</evidence>
<sequence>MQSTYEEEEMGSNEEYDLAKFFPSVLCESDWSSTERVILDISTKKFQSITNPRFKDANCVSSKDGWLLFVNVHPSNYACRLPFLVNPSTGDQIDMPELTFGPKIGCPLYSLSVVSGTPSYVVCVINNPRGMTLYVASPQAQVGHVWESYKFGAYDRHTQICTCVTLESRHQVLCLGYNGEVIAFDLLDLSWTHNSQLRLRTLNSCVWYFESGGEVLRVNALRPFFSSFVFYKLHMEDDRTTMTWVELDQSELENTSWFMGGSSFRVKGYQQGKKLYVLKPNSYGGPNGPDFETAKRKTVYHGRPYGSDMDANVYIHDLDSPDFATYTLMPDSFRTKHISWVQLNCLI</sequence>
<evidence type="ECO:0000313" key="1">
    <source>
        <dbReference type="EMBL" id="KAH7669796.1"/>
    </source>
</evidence>